<dbReference type="GO" id="GO:0005737">
    <property type="term" value="C:cytoplasm"/>
    <property type="evidence" value="ECO:0007669"/>
    <property type="project" value="TreeGrafter"/>
</dbReference>
<reference evidence="7" key="1">
    <citation type="submission" date="2021-01" db="EMBL/GenBank/DDBJ databases">
        <title>Marivirga aurantiaca sp. nov., isolated from intertidal surface sediments.</title>
        <authorList>
            <person name="Zhang M."/>
        </authorList>
    </citation>
    <scope>NUCLEOTIDE SEQUENCE</scope>
    <source>
        <strain evidence="7">S37H4</strain>
    </source>
</reference>
<keyword evidence="2 4" id="KW-0378">Hydrolase</keyword>
<dbReference type="PROSITE" id="PS51257">
    <property type="entry name" value="PROKAR_LIPOPROTEIN"/>
    <property type="match status" value="1"/>
</dbReference>
<accession>A0A934WWL7</accession>
<evidence type="ECO:0000256" key="2">
    <source>
        <dbReference type="ARBA" id="ARBA00022801"/>
    </source>
</evidence>
<dbReference type="SUPFAM" id="SSF75005">
    <property type="entry name" value="Arabinanase/levansucrase/invertase"/>
    <property type="match status" value="1"/>
</dbReference>
<evidence type="ECO:0000256" key="3">
    <source>
        <dbReference type="ARBA" id="ARBA00023295"/>
    </source>
</evidence>
<evidence type="ECO:0000256" key="4">
    <source>
        <dbReference type="RuleBase" id="RU362110"/>
    </source>
</evidence>
<evidence type="ECO:0000313" key="7">
    <source>
        <dbReference type="EMBL" id="MBK6264438.1"/>
    </source>
</evidence>
<dbReference type="InterPro" id="IPR018053">
    <property type="entry name" value="Glyco_hydro_32_AS"/>
</dbReference>
<dbReference type="Gene3D" id="2.115.10.20">
    <property type="entry name" value="Glycosyl hydrolase domain, family 43"/>
    <property type="match status" value="1"/>
</dbReference>
<feature type="domain" description="Glycosyl hydrolase family 32 C-terminal" evidence="6">
    <location>
        <begin position="352"/>
        <end position="504"/>
    </location>
</feature>
<dbReference type="SMART" id="SM00640">
    <property type="entry name" value="Glyco_32"/>
    <property type="match status" value="1"/>
</dbReference>
<keyword evidence="3 4" id="KW-0326">Glycosidase</keyword>
<keyword evidence="8" id="KW-1185">Reference proteome</keyword>
<dbReference type="SUPFAM" id="SSF49899">
    <property type="entry name" value="Concanavalin A-like lectins/glucanases"/>
    <property type="match status" value="1"/>
</dbReference>
<dbReference type="PROSITE" id="PS00609">
    <property type="entry name" value="GLYCOSYL_HYDROL_F32"/>
    <property type="match status" value="1"/>
</dbReference>
<sequence length="512" mass="59021">MKKTWLLIITLLLIIACNQKEKKITDRLQYEEKYRPQYHFSPDSGWMNDPNGMVYFEGEYHLFYQYYPDSIVWGPMHWGHAVSEDLVHWNHLPIALEPDSLGYIFSGSAVIDWQNSSGFGKDNKPPIVAIYTYHDMDAEQKGEVKYQTQGIAYSNDKGRTWIKYEANPVLENPGIKDFRDPKVFWHEAENQWIMTLAVKDHVSFYKSNDLKDWTKSSDFGASHGSHKGVWECPDLFRLDDHWILLLSINPGGPNGGSATQYFIGDFDGNKFTAIDDSTRWLDYGTDNYAGVTWSDIPQSDNRRLFIGWMSNWDYAQTVPTERWRSAMTLPRELRLVENEKGKGLASIPVKELDKLRDIEKAEMYNRSEIVTSASAITLPSDKLEINMQIDQGNTGAGFEIIFENERSEQFIIGMDSASNKFYMVRDKIGGKAFSDKFDGTHFAPRVSNTPIINLRIYLDASSIEFFADDYTVVMTEILFPEKPFNQMKFESNNSNLTLNSVVVYPMKSIWHE</sequence>
<dbReference type="Pfam" id="PF08244">
    <property type="entry name" value="Glyco_hydro_32C"/>
    <property type="match status" value="1"/>
</dbReference>
<dbReference type="PANTHER" id="PTHR42800:SF1">
    <property type="entry name" value="EXOINULINASE INUD (AFU_ORTHOLOGUE AFUA_5G00480)"/>
    <property type="match status" value="1"/>
</dbReference>
<evidence type="ECO:0000256" key="1">
    <source>
        <dbReference type="ARBA" id="ARBA00009902"/>
    </source>
</evidence>
<dbReference type="GO" id="GO:0004575">
    <property type="term" value="F:sucrose alpha-glucosidase activity"/>
    <property type="evidence" value="ECO:0007669"/>
    <property type="project" value="TreeGrafter"/>
</dbReference>
<dbReference type="CDD" id="cd18622">
    <property type="entry name" value="GH32_Inu-like"/>
    <property type="match status" value="1"/>
</dbReference>
<evidence type="ECO:0000313" key="8">
    <source>
        <dbReference type="Proteomes" id="UP000611723"/>
    </source>
</evidence>
<evidence type="ECO:0000259" key="6">
    <source>
        <dbReference type="Pfam" id="PF08244"/>
    </source>
</evidence>
<dbReference type="Proteomes" id="UP000611723">
    <property type="component" value="Unassembled WGS sequence"/>
</dbReference>
<dbReference type="Pfam" id="PF00251">
    <property type="entry name" value="Glyco_hydro_32N"/>
    <property type="match status" value="1"/>
</dbReference>
<dbReference type="InterPro" id="IPR013189">
    <property type="entry name" value="Glyco_hydro_32_C"/>
</dbReference>
<dbReference type="AlphaFoldDB" id="A0A934WWL7"/>
<dbReference type="EMBL" id="JAEQBW010000001">
    <property type="protein sequence ID" value="MBK6264438.1"/>
    <property type="molecule type" value="Genomic_DNA"/>
</dbReference>
<dbReference type="InterPro" id="IPR013320">
    <property type="entry name" value="ConA-like_dom_sf"/>
</dbReference>
<comment type="caution">
    <text evidence="7">The sequence shown here is derived from an EMBL/GenBank/DDBJ whole genome shotgun (WGS) entry which is preliminary data.</text>
</comment>
<dbReference type="PANTHER" id="PTHR42800">
    <property type="entry name" value="EXOINULINASE INUD (AFU_ORTHOLOGUE AFUA_5G00480)"/>
    <property type="match status" value="1"/>
</dbReference>
<protein>
    <submittedName>
        <fullName evidence="7">Glycoside hydrolase family 32 protein</fullName>
    </submittedName>
</protein>
<dbReference type="Gene3D" id="2.60.120.560">
    <property type="entry name" value="Exo-inulinase, domain 1"/>
    <property type="match status" value="1"/>
</dbReference>
<dbReference type="InterPro" id="IPR023296">
    <property type="entry name" value="Glyco_hydro_beta-prop_sf"/>
</dbReference>
<name>A0A934WWL7_9BACT</name>
<feature type="domain" description="Glycosyl hydrolase family 32 N-terminal" evidence="5">
    <location>
        <begin position="39"/>
        <end position="341"/>
    </location>
</feature>
<evidence type="ECO:0000259" key="5">
    <source>
        <dbReference type="Pfam" id="PF00251"/>
    </source>
</evidence>
<gene>
    <name evidence="7" type="ORF">JKA74_05265</name>
</gene>
<dbReference type="GO" id="GO:0005987">
    <property type="term" value="P:sucrose catabolic process"/>
    <property type="evidence" value="ECO:0007669"/>
    <property type="project" value="TreeGrafter"/>
</dbReference>
<proteinExistence type="inferred from homology"/>
<organism evidence="7 8">
    <name type="scientific">Marivirga aurantiaca</name>
    <dbReference type="NCBI Taxonomy" id="2802615"/>
    <lineage>
        <taxon>Bacteria</taxon>
        <taxon>Pseudomonadati</taxon>
        <taxon>Bacteroidota</taxon>
        <taxon>Cytophagia</taxon>
        <taxon>Cytophagales</taxon>
        <taxon>Marivirgaceae</taxon>
        <taxon>Marivirga</taxon>
    </lineage>
</organism>
<dbReference type="InterPro" id="IPR013148">
    <property type="entry name" value="Glyco_hydro_32_N"/>
</dbReference>
<dbReference type="RefSeq" id="WP_201430100.1">
    <property type="nucleotide sequence ID" value="NZ_JAEQBW010000001.1"/>
</dbReference>
<dbReference type="InterPro" id="IPR001362">
    <property type="entry name" value="Glyco_hydro_32"/>
</dbReference>
<comment type="similarity">
    <text evidence="1 4">Belongs to the glycosyl hydrolase 32 family.</text>
</comment>